<dbReference type="AlphaFoldDB" id="T1CSB2"/>
<proteinExistence type="predicted"/>
<comment type="caution">
    <text evidence="1">The sequence shown here is derived from an EMBL/GenBank/DDBJ whole genome shotgun (WGS) entry which is preliminary data.</text>
</comment>
<gene>
    <name evidence="1" type="ORF">PORCRE_1738</name>
</gene>
<protein>
    <submittedName>
        <fullName evidence="1">Uncharacterized protein</fullName>
    </submittedName>
</protein>
<organism evidence="1 2">
    <name type="scientific">Porphyromonas crevioricanis JCM 15906</name>
    <dbReference type="NCBI Taxonomy" id="1305617"/>
    <lineage>
        <taxon>Bacteria</taxon>
        <taxon>Pseudomonadati</taxon>
        <taxon>Bacteroidota</taxon>
        <taxon>Bacteroidia</taxon>
        <taxon>Bacteroidales</taxon>
        <taxon>Porphyromonadaceae</taxon>
        <taxon>Porphyromonas</taxon>
    </lineage>
</organism>
<reference evidence="1 2" key="2">
    <citation type="journal article" date="2013" name="Genome Announc.">
        <title>Draft Genome Sequences of Porphyromonas crevioricanis JCM 15906T and Porphyromonas cansulci JCM 13913T Isolated from a Canine Oral Cavity.</title>
        <authorList>
            <person name="Sakamoto M."/>
            <person name="Tanaka N."/>
            <person name="Shiwa Y."/>
            <person name="Yoshikawa H."/>
            <person name="Ohkuma M."/>
        </authorList>
    </citation>
    <scope>NUCLEOTIDE SEQUENCE [LARGE SCALE GENOMIC DNA]</scope>
    <source>
        <strain evidence="1 2">JCM 15906</strain>
    </source>
</reference>
<reference evidence="2" key="1">
    <citation type="journal article" date="2013" name="Genome">
        <title>Draft Genome Sequences of Porphyromonas crevioricanis JCM 15906T and Porphyromonas cansulci JCM 13913T Isolated from a Canine Oral Cavity.</title>
        <authorList>
            <person name="Sakamoto M."/>
            <person name="Tanaka N."/>
            <person name="Shiwa Y."/>
            <person name="Yoshikawa H."/>
            <person name="Ohkuma M."/>
        </authorList>
    </citation>
    <scope>NUCLEOTIDE SEQUENCE [LARGE SCALE GENOMIC DNA]</scope>
    <source>
        <strain evidence="2">JCM 15906</strain>
    </source>
</reference>
<sequence>MIKKKGNSCDILCQKRKEGILMIAIKKRSSLFLKSRF</sequence>
<evidence type="ECO:0000313" key="1">
    <source>
        <dbReference type="EMBL" id="GAD06018.1"/>
    </source>
</evidence>
<dbReference type="Proteomes" id="UP000018031">
    <property type="component" value="Unassembled WGS sequence"/>
</dbReference>
<name>T1CSB2_9PORP</name>
<dbReference type="EMBL" id="BAOU01000052">
    <property type="protein sequence ID" value="GAD06018.1"/>
    <property type="molecule type" value="Genomic_DNA"/>
</dbReference>
<accession>T1CSB2</accession>
<evidence type="ECO:0000313" key="2">
    <source>
        <dbReference type="Proteomes" id="UP000018031"/>
    </source>
</evidence>